<accession>A0A8J7R3T3</accession>
<sequence>MIAPENRGPLLAAALILLFFGLGGFFLPTIMLLVGDYSTTVAGIIAMVFVAAFFGVFWLRARAQARRDGSS</sequence>
<evidence type="ECO:0000313" key="2">
    <source>
        <dbReference type="EMBL" id="MBP0441272.1"/>
    </source>
</evidence>
<reference evidence="2" key="1">
    <citation type="submission" date="2021-03" db="EMBL/GenBank/DDBJ databases">
        <title>Genome sequencing and assembly of Tianweitania sediminis.</title>
        <authorList>
            <person name="Chhetri G."/>
        </authorList>
    </citation>
    <scope>NUCLEOTIDE SEQUENCE</scope>
    <source>
        <strain evidence="2">Z8</strain>
    </source>
</reference>
<dbReference type="Proteomes" id="UP000666240">
    <property type="component" value="Unassembled WGS sequence"/>
</dbReference>
<evidence type="ECO:0000313" key="3">
    <source>
        <dbReference type="Proteomes" id="UP000666240"/>
    </source>
</evidence>
<organism evidence="2 3">
    <name type="scientific">Tianweitania sediminis</name>
    <dbReference type="NCBI Taxonomy" id="1502156"/>
    <lineage>
        <taxon>Bacteria</taxon>
        <taxon>Pseudomonadati</taxon>
        <taxon>Pseudomonadota</taxon>
        <taxon>Alphaproteobacteria</taxon>
        <taxon>Hyphomicrobiales</taxon>
        <taxon>Phyllobacteriaceae</taxon>
        <taxon>Tianweitania</taxon>
    </lineage>
</organism>
<gene>
    <name evidence="2" type="ORF">J5Y06_21710</name>
</gene>
<dbReference type="AlphaFoldDB" id="A0A8J7R3T3"/>
<keyword evidence="1" id="KW-0472">Membrane</keyword>
<name>A0A8J7R3T3_9HYPH</name>
<protein>
    <submittedName>
        <fullName evidence="2">Uncharacterized protein</fullName>
    </submittedName>
</protein>
<comment type="caution">
    <text evidence="2">The sequence shown here is derived from an EMBL/GenBank/DDBJ whole genome shotgun (WGS) entry which is preliminary data.</text>
</comment>
<feature type="transmembrane region" description="Helical" evidence="1">
    <location>
        <begin position="40"/>
        <end position="59"/>
    </location>
</feature>
<proteinExistence type="predicted"/>
<dbReference type="EMBL" id="JAGIYY010000012">
    <property type="protein sequence ID" value="MBP0441272.1"/>
    <property type="molecule type" value="Genomic_DNA"/>
</dbReference>
<keyword evidence="3" id="KW-1185">Reference proteome</keyword>
<dbReference type="RefSeq" id="WP_209337296.1">
    <property type="nucleotide sequence ID" value="NZ_JAGIYY010000012.1"/>
</dbReference>
<keyword evidence="1" id="KW-0812">Transmembrane</keyword>
<evidence type="ECO:0000256" key="1">
    <source>
        <dbReference type="SAM" id="Phobius"/>
    </source>
</evidence>
<keyword evidence="1" id="KW-1133">Transmembrane helix</keyword>
<feature type="transmembrane region" description="Helical" evidence="1">
    <location>
        <begin position="12"/>
        <end position="34"/>
    </location>
</feature>